<sequence>MKKMNLGRRALAVLCATMMAVSLAAPAAFADSEGKSDAQPAPAKAYAGTTYLVSVFSGNQGTLAQGTEAGQTQLTFADVAPGTAFSFDGISIEVPEDSKYYAKGIRLAALDNVRSDKNREGATKIGEETIYYARPNADGVMVDQQDTLVDGVPAPGVAITEDMDFVVAYGIMANRVAYTVNYVDAETGEALRESETFFGDIGDTPATAPRYIENYLPQATLVLLTLSEDESANVVEFRYTRLADNASTELQPDGTVNITVNPPQGTGDGQGTGTGTGTGNTIPGAYTTVVTPGAADDADAGLADGGVREPGAGLVTPDGEELLDAGGNPLAAPGVERIDDDENALSAGEQPGSQVPAPNTAWIPWALAAGVIAALIAIILVIARRNNKPEPEE</sequence>
<name>A0ABU6IVQ9_9ACTN</name>
<dbReference type="RefSeq" id="WP_326438280.1">
    <property type="nucleotide sequence ID" value="NZ_JAYMFH010000001.1"/>
</dbReference>
<dbReference type="Proteomes" id="UP001343724">
    <property type="component" value="Unassembled WGS sequence"/>
</dbReference>
<reference evidence="4 5" key="1">
    <citation type="submission" date="2024-01" db="EMBL/GenBank/DDBJ databases">
        <title>novel species in genus Adlercreutzia.</title>
        <authorList>
            <person name="Liu X."/>
        </authorList>
    </citation>
    <scope>NUCLEOTIDE SEQUENCE [LARGE SCALE GENOMIC DNA]</scope>
    <source>
        <strain evidence="4 5">R22</strain>
    </source>
</reference>
<keyword evidence="2" id="KW-1133">Transmembrane helix</keyword>
<gene>
    <name evidence="4" type="ORF">VJ920_00580</name>
</gene>
<accession>A0ABU6IVQ9</accession>
<dbReference type="EMBL" id="JAYMFH010000001">
    <property type="protein sequence ID" value="MEC4293803.1"/>
    <property type="molecule type" value="Genomic_DNA"/>
</dbReference>
<evidence type="ECO:0000256" key="3">
    <source>
        <dbReference type="SAM" id="SignalP"/>
    </source>
</evidence>
<keyword evidence="2" id="KW-0812">Transmembrane</keyword>
<evidence type="ECO:0000256" key="2">
    <source>
        <dbReference type="SAM" id="Phobius"/>
    </source>
</evidence>
<keyword evidence="5" id="KW-1185">Reference proteome</keyword>
<feature type="signal peptide" evidence="3">
    <location>
        <begin position="1"/>
        <end position="30"/>
    </location>
</feature>
<protein>
    <submittedName>
        <fullName evidence="4">MucBP domain-containing protein</fullName>
    </submittedName>
</protein>
<comment type="caution">
    <text evidence="4">The sequence shown here is derived from an EMBL/GenBank/DDBJ whole genome shotgun (WGS) entry which is preliminary data.</text>
</comment>
<evidence type="ECO:0000313" key="5">
    <source>
        <dbReference type="Proteomes" id="UP001343724"/>
    </source>
</evidence>
<organism evidence="4 5">
    <name type="scientific">Adlercreutzia shanghongiae</name>
    <dbReference type="NCBI Taxonomy" id="3111773"/>
    <lineage>
        <taxon>Bacteria</taxon>
        <taxon>Bacillati</taxon>
        <taxon>Actinomycetota</taxon>
        <taxon>Coriobacteriia</taxon>
        <taxon>Eggerthellales</taxon>
        <taxon>Eggerthellaceae</taxon>
        <taxon>Adlercreutzia</taxon>
    </lineage>
</organism>
<feature type="chain" id="PRO_5046158881" evidence="3">
    <location>
        <begin position="31"/>
        <end position="393"/>
    </location>
</feature>
<evidence type="ECO:0000313" key="4">
    <source>
        <dbReference type="EMBL" id="MEC4293803.1"/>
    </source>
</evidence>
<keyword evidence="2" id="KW-0472">Membrane</keyword>
<feature type="region of interest" description="Disordered" evidence="1">
    <location>
        <begin position="301"/>
        <end position="331"/>
    </location>
</feature>
<evidence type="ECO:0000256" key="1">
    <source>
        <dbReference type="SAM" id="MobiDB-lite"/>
    </source>
</evidence>
<feature type="transmembrane region" description="Helical" evidence="2">
    <location>
        <begin position="362"/>
        <end position="383"/>
    </location>
</feature>
<proteinExistence type="predicted"/>
<keyword evidence="3" id="KW-0732">Signal</keyword>